<accession>A0A073JP19</accession>
<keyword evidence="1" id="KW-1133">Transmembrane helix</keyword>
<feature type="transmembrane region" description="Helical" evidence="1">
    <location>
        <begin position="209"/>
        <end position="231"/>
    </location>
</feature>
<feature type="transmembrane region" description="Helical" evidence="1">
    <location>
        <begin position="123"/>
        <end position="150"/>
    </location>
</feature>
<dbReference type="EMBL" id="WJND01000008">
    <property type="protein sequence ID" value="MRG89641.1"/>
    <property type="molecule type" value="Genomic_DNA"/>
</dbReference>
<evidence type="ECO:0000313" key="4">
    <source>
        <dbReference type="EMBL" id="PTV04049.1"/>
    </source>
</evidence>
<dbReference type="Proteomes" id="UP000027731">
    <property type="component" value="Unassembled WGS sequence"/>
</dbReference>
<name>A0A073JP19_LIMRT</name>
<organism evidence="2 5">
    <name type="scientific">Limosilactobacillus reuteri</name>
    <name type="common">Lactobacillus reuteri</name>
    <dbReference type="NCBI Taxonomy" id="1598"/>
    <lineage>
        <taxon>Bacteria</taxon>
        <taxon>Bacillati</taxon>
        <taxon>Bacillota</taxon>
        <taxon>Bacilli</taxon>
        <taxon>Lactobacillales</taxon>
        <taxon>Lactobacillaceae</taxon>
        <taxon>Limosilactobacillus</taxon>
    </lineage>
</organism>
<dbReference type="AlphaFoldDB" id="A0A073JP19"/>
<evidence type="ECO:0000313" key="7">
    <source>
        <dbReference type="Proteomes" id="UP000460207"/>
    </source>
</evidence>
<dbReference type="RefSeq" id="WP_035169062.1">
    <property type="nucleotide sequence ID" value="NZ_JAJGUS010000103.1"/>
</dbReference>
<keyword evidence="1" id="KW-0812">Transmembrane</keyword>
<feature type="transmembrane region" description="Helical" evidence="1">
    <location>
        <begin position="17"/>
        <end position="36"/>
    </location>
</feature>
<reference evidence="3 7" key="4">
    <citation type="submission" date="2019-11" db="EMBL/GenBank/DDBJ databases">
        <title>Draft genome sequence of 12 host-associated Lactobacillus reuteri rodent strains.</title>
        <authorList>
            <person name="Zhang S."/>
            <person name="Ozcam M."/>
            <person name="Van Pijkeren J.P."/>
        </authorList>
    </citation>
    <scope>NUCLEOTIDE SEQUENCE [LARGE SCALE GENOMIC DNA]</scope>
    <source>
        <strain evidence="3 7">N4I</strain>
    </source>
</reference>
<reference evidence="2 5" key="1">
    <citation type="submission" date="2014-06" db="EMBL/GenBank/DDBJ databases">
        <title>Genetic determinant of reutericyclin biosynthesis of Lactobacillus reuteri.</title>
        <authorList>
            <person name="Lin X."/>
            <person name="Duar R."/>
            <person name="Walter J."/>
            <person name="Gaenzle M."/>
        </authorList>
    </citation>
    <scope>NUCLEOTIDE SEQUENCE [LARGE SCALE GENOMIC DNA]</scope>
    <source>
        <strain evidence="2 5">LTH2584</strain>
    </source>
</reference>
<dbReference type="Proteomes" id="UP000460207">
    <property type="component" value="Unassembled WGS sequence"/>
</dbReference>
<proteinExistence type="predicted"/>
<evidence type="ECO:0000313" key="6">
    <source>
        <dbReference type="Proteomes" id="UP000244083"/>
    </source>
</evidence>
<dbReference type="Proteomes" id="UP000244083">
    <property type="component" value="Unassembled WGS sequence"/>
</dbReference>
<evidence type="ECO:0000313" key="3">
    <source>
        <dbReference type="EMBL" id="MRG89641.1"/>
    </source>
</evidence>
<dbReference type="PATRIC" id="fig|1598.90.peg.1134"/>
<evidence type="ECO:0000313" key="5">
    <source>
        <dbReference type="Proteomes" id="UP000027731"/>
    </source>
</evidence>
<dbReference type="EMBL" id="JOSX01000019">
    <property type="protein sequence ID" value="KEK14905.1"/>
    <property type="molecule type" value="Genomic_DNA"/>
</dbReference>
<dbReference type="EMBL" id="QAZN01000007">
    <property type="protein sequence ID" value="PTV04049.1"/>
    <property type="molecule type" value="Genomic_DNA"/>
</dbReference>
<feature type="transmembrane region" description="Helical" evidence="1">
    <location>
        <begin position="89"/>
        <end position="117"/>
    </location>
</feature>
<keyword evidence="1" id="KW-0472">Membrane</keyword>
<comment type="caution">
    <text evidence="2">The sequence shown here is derived from an EMBL/GenBank/DDBJ whole genome shotgun (WGS) entry which is preliminary data.</text>
</comment>
<gene>
    <name evidence="4" type="ORF">DB325_05365</name>
    <name evidence="3" type="ORF">GIX76_06525</name>
    <name evidence="2" type="ORF">LR3_04485</name>
</gene>
<feature type="transmembrane region" description="Helical" evidence="1">
    <location>
        <begin position="48"/>
        <end position="68"/>
    </location>
</feature>
<evidence type="ECO:0000256" key="1">
    <source>
        <dbReference type="SAM" id="Phobius"/>
    </source>
</evidence>
<sequence length="236" mass="26844">MSIIAIQLKQVLRNRRFFLFTILLPGIWYVFMIQVASTSLPATGNFRLALLLLALLMGILGNSIVTFSKRICSNKDFYILQSHISHYSLWNYLFSQLITQVIINLFITIVIMVLAIFLHTIEFNFITITSILLTNIIGIYLSVIGFAIGLSFDAPTVDAAGTPILFIIATFITPWKHLLPANSFIDFFTNIQKLFPTYYLYADLDHLSVSHLGLLFVTAIITLLPWLGFIYRKLIN</sequence>
<feature type="transmembrane region" description="Helical" evidence="1">
    <location>
        <begin position="157"/>
        <end position="175"/>
    </location>
</feature>
<reference evidence="4" key="2">
    <citation type="journal article" date="2018" name="Genome Announc.">
        <title>Fifty-Six Draft Genome Sequences of 10 Lactobacillus Species from 22 Commercial Dietary Supplements.</title>
        <authorList>
            <person name="Gangiredla J."/>
            <person name="Barnaba T.J."/>
            <person name="Mammel M.K."/>
            <person name="Lacher D.W."/>
            <person name="Elkins C.A."/>
            <person name="Lampel K.A."/>
            <person name="Whitehouse C.A."/>
            <person name="Tartera C."/>
        </authorList>
    </citation>
    <scope>NUCLEOTIDE SEQUENCE</scope>
    <source>
        <strain evidence="4">DS12_10</strain>
    </source>
</reference>
<evidence type="ECO:0000313" key="2">
    <source>
        <dbReference type="EMBL" id="KEK14905.1"/>
    </source>
</evidence>
<reference evidence="6" key="3">
    <citation type="submission" date="2018-04" db="EMBL/GenBank/DDBJ databases">
        <title>Draft Genome Sequences of 10 Lactobacillus Species from 22 Commercial Probiotic Products.</title>
        <authorList>
            <person name="Gangiredla J."/>
            <person name="Barnaba T.J."/>
            <person name="Mammel M.K."/>
            <person name="Lacher D.W."/>
            <person name="Elkins C.A."/>
            <person name="Lampel K.A."/>
            <person name="Whitehouse C.A."/>
            <person name="Tartera C."/>
        </authorList>
    </citation>
    <scope>NUCLEOTIDE SEQUENCE [LARGE SCALE GENOMIC DNA]</scope>
    <source>
        <strain evidence="6">DS12_10</strain>
    </source>
</reference>
<protein>
    <submittedName>
        <fullName evidence="2">Lantibiotic ABC transporter permease</fullName>
    </submittedName>
</protein>